<keyword evidence="3" id="KW-0597">Phosphoprotein</keyword>
<dbReference type="STRING" id="168384.SAMN05660368_00322"/>
<accession>C6LEM0</accession>
<dbReference type="PANTHER" id="PTHR43711:SF1">
    <property type="entry name" value="HISTIDINE KINASE 1"/>
    <property type="match status" value="1"/>
</dbReference>
<dbReference type="Pfam" id="PF00512">
    <property type="entry name" value="HisKA"/>
    <property type="match status" value="1"/>
</dbReference>
<dbReference type="Pfam" id="PF02518">
    <property type="entry name" value="HATPase_c"/>
    <property type="match status" value="1"/>
</dbReference>
<evidence type="ECO:0000256" key="4">
    <source>
        <dbReference type="ARBA" id="ARBA00022679"/>
    </source>
</evidence>
<dbReference type="InterPro" id="IPR003594">
    <property type="entry name" value="HATPase_dom"/>
</dbReference>
<evidence type="ECO:0000256" key="5">
    <source>
        <dbReference type="ARBA" id="ARBA00022777"/>
    </source>
</evidence>
<name>C6LEM0_9FIRM</name>
<dbReference type="Gene3D" id="3.30.565.10">
    <property type="entry name" value="Histidine kinase-like ATPase, C-terminal domain"/>
    <property type="match status" value="1"/>
</dbReference>
<comment type="catalytic activity">
    <reaction evidence="1">
        <text>ATP + protein L-histidine = ADP + protein N-phospho-L-histidine.</text>
        <dbReference type="EC" id="2.7.13.3"/>
    </reaction>
</comment>
<evidence type="ECO:0000313" key="8">
    <source>
        <dbReference type="EMBL" id="EET61003.1"/>
    </source>
</evidence>
<dbReference type="InterPro" id="IPR004358">
    <property type="entry name" value="Sig_transdc_His_kin-like_C"/>
</dbReference>
<dbReference type="SUPFAM" id="SSF47384">
    <property type="entry name" value="Homodimeric domain of signal transducing histidine kinase"/>
    <property type="match status" value="1"/>
</dbReference>
<dbReference type="InterPro" id="IPR036097">
    <property type="entry name" value="HisK_dim/P_sf"/>
</dbReference>
<evidence type="ECO:0000313" key="9">
    <source>
        <dbReference type="Proteomes" id="UP000005561"/>
    </source>
</evidence>
<dbReference type="PANTHER" id="PTHR43711">
    <property type="entry name" value="TWO-COMPONENT HISTIDINE KINASE"/>
    <property type="match status" value="1"/>
</dbReference>
<evidence type="ECO:0000259" key="7">
    <source>
        <dbReference type="PROSITE" id="PS50109"/>
    </source>
</evidence>
<evidence type="ECO:0000256" key="2">
    <source>
        <dbReference type="ARBA" id="ARBA00012438"/>
    </source>
</evidence>
<dbReference type="CDD" id="cd00082">
    <property type="entry name" value="HisKA"/>
    <property type="match status" value="1"/>
</dbReference>
<dbReference type="EC" id="2.7.13.3" evidence="2"/>
<gene>
    <name evidence="8" type="ORF">BRYFOR_07070</name>
</gene>
<dbReference type="RefSeq" id="WP_006861863.1">
    <property type="nucleotide sequence ID" value="NZ_ACCL02000008.1"/>
</dbReference>
<evidence type="ECO:0000256" key="1">
    <source>
        <dbReference type="ARBA" id="ARBA00000085"/>
    </source>
</evidence>
<dbReference type="SMART" id="SM00388">
    <property type="entry name" value="HisKA"/>
    <property type="match status" value="1"/>
</dbReference>
<dbReference type="InterPro" id="IPR050736">
    <property type="entry name" value="Sensor_HK_Regulatory"/>
</dbReference>
<dbReference type="InterPro" id="IPR003661">
    <property type="entry name" value="HisK_dim/P_dom"/>
</dbReference>
<feature type="domain" description="Histidine kinase" evidence="7">
    <location>
        <begin position="93"/>
        <end position="307"/>
    </location>
</feature>
<dbReference type="PRINTS" id="PR00344">
    <property type="entry name" value="BCTRLSENSOR"/>
</dbReference>
<sequence>MNREQMTVAAALTVAALALLAALLMGGYLLRTLNRMQKLLRDYREKGSAAFQTMKETRESRLESSLERILQQAAGKEEAAERERDEVAALLSDLSHQLKTPMANVRMYTELLEDDTLSEEQRRRFAQQANAQAEKMQWLLESMLKASQLERGMIVFTAQFSGIRETIGRAVSGIYAQAEEKAITLQVEPFEDRRLWHEPGWTAEALGNLLDNAVKYSPEGSTITVRVQPMEIYTQIEICDQGQGIAKEEYNKIFQRFYRGENTGHTGGSGLGLYLAQLILNKEKGYITVDSREGAGSCFRVFLLNEV</sequence>
<keyword evidence="5 8" id="KW-0418">Kinase</keyword>
<keyword evidence="4" id="KW-0808">Transferase</keyword>
<dbReference type="AlphaFoldDB" id="C6LEM0"/>
<evidence type="ECO:0000256" key="3">
    <source>
        <dbReference type="ARBA" id="ARBA00022553"/>
    </source>
</evidence>
<dbReference type="EMBL" id="ACCL02000008">
    <property type="protein sequence ID" value="EET61003.1"/>
    <property type="molecule type" value="Genomic_DNA"/>
</dbReference>
<dbReference type="PROSITE" id="PS50109">
    <property type="entry name" value="HIS_KIN"/>
    <property type="match status" value="1"/>
</dbReference>
<organism evidence="8 9">
    <name type="scientific">Marvinbryantia formatexigens DSM 14469</name>
    <dbReference type="NCBI Taxonomy" id="478749"/>
    <lineage>
        <taxon>Bacteria</taxon>
        <taxon>Bacillati</taxon>
        <taxon>Bacillota</taxon>
        <taxon>Clostridia</taxon>
        <taxon>Lachnospirales</taxon>
        <taxon>Lachnospiraceae</taxon>
        <taxon>Marvinbryantia</taxon>
    </lineage>
</organism>
<protein>
    <recommendedName>
        <fullName evidence="2">histidine kinase</fullName>
        <ecNumber evidence="2">2.7.13.3</ecNumber>
    </recommendedName>
</protein>
<proteinExistence type="predicted"/>
<keyword evidence="9" id="KW-1185">Reference proteome</keyword>
<dbReference type="SMART" id="SM00387">
    <property type="entry name" value="HATPase_c"/>
    <property type="match status" value="1"/>
</dbReference>
<dbReference type="Proteomes" id="UP000005561">
    <property type="component" value="Unassembled WGS sequence"/>
</dbReference>
<dbReference type="Gene3D" id="1.10.287.130">
    <property type="match status" value="1"/>
</dbReference>
<dbReference type="SUPFAM" id="SSF55874">
    <property type="entry name" value="ATPase domain of HSP90 chaperone/DNA topoisomerase II/histidine kinase"/>
    <property type="match status" value="1"/>
</dbReference>
<keyword evidence="6" id="KW-0902">Two-component regulatory system</keyword>
<dbReference type="eggNOG" id="COG2205">
    <property type="taxonomic scope" value="Bacteria"/>
</dbReference>
<comment type="caution">
    <text evidence="8">The sequence shown here is derived from an EMBL/GenBank/DDBJ whole genome shotgun (WGS) entry which is preliminary data.</text>
</comment>
<evidence type="ECO:0000256" key="6">
    <source>
        <dbReference type="ARBA" id="ARBA00023012"/>
    </source>
</evidence>
<reference evidence="8" key="1">
    <citation type="submission" date="2009-07" db="EMBL/GenBank/DDBJ databases">
        <authorList>
            <person name="Weinstock G."/>
            <person name="Sodergren E."/>
            <person name="Clifton S."/>
            <person name="Fulton L."/>
            <person name="Fulton B."/>
            <person name="Courtney L."/>
            <person name="Fronick C."/>
            <person name="Harrison M."/>
            <person name="Strong C."/>
            <person name="Farmer C."/>
            <person name="Delahaunty K."/>
            <person name="Markovic C."/>
            <person name="Hall O."/>
            <person name="Minx P."/>
            <person name="Tomlinson C."/>
            <person name="Mitreva M."/>
            <person name="Nelson J."/>
            <person name="Hou S."/>
            <person name="Wollam A."/>
            <person name="Pepin K.H."/>
            <person name="Johnson M."/>
            <person name="Bhonagiri V."/>
            <person name="Nash W.E."/>
            <person name="Warren W."/>
            <person name="Chinwalla A."/>
            <person name="Mardis E.R."/>
            <person name="Wilson R.K."/>
        </authorList>
    </citation>
    <scope>NUCLEOTIDE SEQUENCE [LARGE SCALE GENOMIC DNA]</scope>
    <source>
        <strain evidence="8">DSM 14469</strain>
    </source>
</reference>
<dbReference type="InterPro" id="IPR005467">
    <property type="entry name" value="His_kinase_dom"/>
</dbReference>
<dbReference type="InterPro" id="IPR036890">
    <property type="entry name" value="HATPase_C_sf"/>
</dbReference>
<dbReference type="GO" id="GO:0000155">
    <property type="term" value="F:phosphorelay sensor kinase activity"/>
    <property type="evidence" value="ECO:0007669"/>
    <property type="project" value="InterPro"/>
</dbReference>
<dbReference type="CDD" id="cd00075">
    <property type="entry name" value="HATPase"/>
    <property type="match status" value="1"/>
</dbReference>